<keyword evidence="4" id="KW-1185">Reference proteome</keyword>
<name>A0A9X1RFK9_9BURK</name>
<accession>A0A9X1RFK9</accession>
<dbReference type="PANTHER" id="PTHR13847:SF285">
    <property type="entry name" value="FAD DEPENDENT OXIDOREDUCTASE DOMAIN-CONTAINING PROTEIN"/>
    <property type="match status" value="1"/>
</dbReference>
<organism evidence="3 4">
    <name type="scientific">Paraburkholderia tagetis</name>
    <dbReference type="NCBI Taxonomy" id="2913261"/>
    <lineage>
        <taxon>Bacteria</taxon>
        <taxon>Pseudomonadati</taxon>
        <taxon>Pseudomonadota</taxon>
        <taxon>Betaproteobacteria</taxon>
        <taxon>Burkholderiales</taxon>
        <taxon>Burkholderiaceae</taxon>
        <taxon>Paraburkholderia</taxon>
    </lineage>
</organism>
<evidence type="ECO:0000313" key="3">
    <source>
        <dbReference type="EMBL" id="MCG5071941.1"/>
    </source>
</evidence>
<dbReference type="GO" id="GO:0016491">
    <property type="term" value="F:oxidoreductase activity"/>
    <property type="evidence" value="ECO:0007669"/>
    <property type="project" value="UniProtKB-KW"/>
</dbReference>
<dbReference type="AlphaFoldDB" id="A0A9X1RFK9"/>
<proteinExistence type="predicted"/>
<dbReference type="InterPro" id="IPR036188">
    <property type="entry name" value="FAD/NAD-bd_sf"/>
</dbReference>
<reference evidence="3" key="1">
    <citation type="submission" date="2022-01" db="EMBL/GenBank/DDBJ databases">
        <title>Genome sequence and assembly of Parabukholderia sp. RG36.</title>
        <authorList>
            <person name="Chhetri G."/>
        </authorList>
    </citation>
    <scope>NUCLEOTIDE SEQUENCE</scope>
    <source>
        <strain evidence="3">RG36</strain>
    </source>
</reference>
<gene>
    <name evidence="3" type="ORF">L5014_00975</name>
</gene>
<evidence type="ECO:0000259" key="2">
    <source>
        <dbReference type="Pfam" id="PF01266"/>
    </source>
</evidence>
<dbReference type="Gene3D" id="3.50.50.60">
    <property type="entry name" value="FAD/NAD(P)-binding domain"/>
    <property type="match status" value="1"/>
</dbReference>
<comment type="caution">
    <text evidence="3">The sequence shown here is derived from an EMBL/GenBank/DDBJ whole genome shotgun (WGS) entry which is preliminary data.</text>
</comment>
<dbReference type="EMBL" id="JAKLJA010000001">
    <property type="protein sequence ID" value="MCG5071941.1"/>
    <property type="molecule type" value="Genomic_DNA"/>
</dbReference>
<protein>
    <submittedName>
        <fullName evidence="3">FAD-binding oxidoreductase</fullName>
    </submittedName>
</protein>
<dbReference type="RefSeq" id="WP_238461718.1">
    <property type="nucleotide sequence ID" value="NZ_JAKLJA010000001.1"/>
</dbReference>
<dbReference type="InterPro" id="IPR006076">
    <property type="entry name" value="FAD-dep_OxRdtase"/>
</dbReference>
<dbReference type="PANTHER" id="PTHR13847">
    <property type="entry name" value="SARCOSINE DEHYDROGENASE-RELATED"/>
    <property type="match status" value="1"/>
</dbReference>
<dbReference type="GO" id="GO:0005737">
    <property type="term" value="C:cytoplasm"/>
    <property type="evidence" value="ECO:0007669"/>
    <property type="project" value="TreeGrafter"/>
</dbReference>
<dbReference type="SUPFAM" id="SSF51905">
    <property type="entry name" value="FAD/NAD(P)-binding domain"/>
    <property type="match status" value="1"/>
</dbReference>
<dbReference type="Gene3D" id="3.30.9.10">
    <property type="entry name" value="D-Amino Acid Oxidase, subunit A, domain 2"/>
    <property type="match status" value="1"/>
</dbReference>
<evidence type="ECO:0000256" key="1">
    <source>
        <dbReference type="ARBA" id="ARBA00023002"/>
    </source>
</evidence>
<dbReference type="Pfam" id="PF01266">
    <property type="entry name" value="DAO"/>
    <property type="match status" value="1"/>
</dbReference>
<dbReference type="Proteomes" id="UP001139308">
    <property type="component" value="Unassembled WGS sequence"/>
</dbReference>
<sequence>MLEAEPQLDVAAPLSTSEDADVVVVGGGFVGLWTALTIRELSPASKVVVLERDVCGGGASGRNGGFVMSWWPKIASLLAFMDAEHALFLARASESAIQELEAFCKQHAIDAHFQRAGWLWTSTSQAQGDSWTATVEACAKLGVHPFERIASDEVARRTGSRIHRAAVFERSNATVQPAALVRGMRKVALKRGIHIYENTSVLEVSQDCPSIVRTEKGQVRARAVVLATNAWATAIPEIARLIVPVNSSIVVTEPIPEQLRSIGWTGGEAITDSQLMVDYYRTTRDGRIAFGKGTGALSRGGVIDETFSYHAESCSMTEQDFRRTYPMLADARLTHAWSGPIDRTYDSLPVFGTLCGTKHIHYGVGWSGNGVGPSRIGGRILASLALERKDEWSGCALVGRRARTFPPEPIKYFGGALVRGAVRRKERREAVGAVPSLFDVTLAKLAPSGLEDKA</sequence>
<keyword evidence="1" id="KW-0560">Oxidoreductase</keyword>
<evidence type="ECO:0000313" key="4">
    <source>
        <dbReference type="Proteomes" id="UP001139308"/>
    </source>
</evidence>
<feature type="domain" description="FAD dependent oxidoreductase" evidence="2">
    <location>
        <begin position="21"/>
        <end position="384"/>
    </location>
</feature>